<keyword evidence="1" id="KW-1133">Transmembrane helix</keyword>
<evidence type="ECO:0000313" key="3">
    <source>
        <dbReference type="Proteomes" id="UP000324222"/>
    </source>
</evidence>
<dbReference type="Proteomes" id="UP000324222">
    <property type="component" value="Unassembled WGS sequence"/>
</dbReference>
<keyword evidence="1" id="KW-0472">Membrane</keyword>
<evidence type="ECO:0000256" key="1">
    <source>
        <dbReference type="SAM" id="Phobius"/>
    </source>
</evidence>
<proteinExistence type="predicted"/>
<comment type="caution">
    <text evidence="2">The sequence shown here is derived from an EMBL/GenBank/DDBJ whole genome shotgun (WGS) entry which is preliminary data.</text>
</comment>
<reference evidence="2 3" key="1">
    <citation type="submission" date="2019-05" db="EMBL/GenBank/DDBJ databases">
        <title>Another draft genome of Portunus trituberculatus and its Hox gene families provides insights of decapod evolution.</title>
        <authorList>
            <person name="Jeong J.-H."/>
            <person name="Song I."/>
            <person name="Kim S."/>
            <person name="Choi T."/>
            <person name="Kim D."/>
            <person name="Ryu S."/>
            <person name="Kim W."/>
        </authorList>
    </citation>
    <scope>NUCLEOTIDE SEQUENCE [LARGE SCALE GENOMIC DNA]</scope>
    <source>
        <tissue evidence="2">Muscle</tissue>
    </source>
</reference>
<evidence type="ECO:0000313" key="2">
    <source>
        <dbReference type="EMBL" id="MPC89123.1"/>
    </source>
</evidence>
<sequence length="117" mass="12773">MIGQNPIDFIHFSLLMLSPIVTQVLLSRQSTATRNRYQLPMDCFVGTGAASVGVKCVFLCYDLIRPQSHMTVVRLFYGAVSNLPASTVAPICASVRCGFFNSEHISPQSHVIAVSLL</sequence>
<accession>A0A5B7J3V1</accession>
<feature type="transmembrane region" description="Helical" evidence="1">
    <location>
        <begin position="6"/>
        <end position="26"/>
    </location>
</feature>
<keyword evidence="1" id="KW-0812">Transmembrane</keyword>
<keyword evidence="3" id="KW-1185">Reference proteome</keyword>
<dbReference type="AlphaFoldDB" id="A0A5B7J3V1"/>
<gene>
    <name evidence="2" type="ORF">E2C01_084056</name>
</gene>
<dbReference type="EMBL" id="VSRR010079978">
    <property type="protein sequence ID" value="MPC89123.1"/>
    <property type="molecule type" value="Genomic_DNA"/>
</dbReference>
<protein>
    <submittedName>
        <fullName evidence="2">Uncharacterized protein</fullName>
    </submittedName>
</protein>
<organism evidence="2 3">
    <name type="scientific">Portunus trituberculatus</name>
    <name type="common">Swimming crab</name>
    <name type="synonym">Neptunus trituberculatus</name>
    <dbReference type="NCBI Taxonomy" id="210409"/>
    <lineage>
        <taxon>Eukaryota</taxon>
        <taxon>Metazoa</taxon>
        <taxon>Ecdysozoa</taxon>
        <taxon>Arthropoda</taxon>
        <taxon>Crustacea</taxon>
        <taxon>Multicrustacea</taxon>
        <taxon>Malacostraca</taxon>
        <taxon>Eumalacostraca</taxon>
        <taxon>Eucarida</taxon>
        <taxon>Decapoda</taxon>
        <taxon>Pleocyemata</taxon>
        <taxon>Brachyura</taxon>
        <taxon>Eubrachyura</taxon>
        <taxon>Portunoidea</taxon>
        <taxon>Portunidae</taxon>
        <taxon>Portuninae</taxon>
        <taxon>Portunus</taxon>
    </lineage>
</organism>
<name>A0A5B7J3V1_PORTR</name>